<organism evidence="2 3">
    <name type="scientific">Nocardia nova</name>
    <dbReference type="NCBI Taxonomy" id="37330"/>
    <lineage>
        <taxon>Bacteria</taxon>
        <taxon>Bacillati</taxon>
        <taxon>Actinomycetota</taxon>
        <taxon>Actinomycetes</taxon>
        <taxon>Mycobacteriales</taxon>
        <taxon>Nocardiaceae</taxon>
        <taxon>Nocardia</taxon>
    </lineage>
</organism>
<dbReference type="RefSeq" id="WP_104379051.1">
    <property type="nucleotide sequence ID" value="NZ_PSZC01000035.1"/>
</dbReference>
<dbReference type="OrthoDB" id="4546529at2"/>
<proteinExistence type="predicted"/>
<evidence type="ECO:0008006" key="4">
    <source>
        <dbReference type="Google" id="ProtNLM"/>
    </source>
</evidence>
<gene>
    <name evidence="2" type="ORF">C5E45_31485</name>
</gene>
<dbReference type="AlphaFoldDB" id="A0A2S6AGB8"/>
<name>A0A2S6AGB8_9NOCA</name>
<reference evidence="2 3" key="1">
    <citation type="submission" date="2018-02" db="EMBL/GenBank/DDBJ databases">
        <title>8 Nocardia nova and 1 Nocardia cyriacigeorgica strain used for evolution to TMP-SMX.</title>
        <authorList>
            <person name="Mehta H."/>
            <person name="Weng J."/>
            <person name="Shamoo Y."/>
        </authorList>
    </citation>
    <scope>NUCLEOTIDE SEQUENCE [LARGE SCALE GENOMIC DNA]</scope>
    <source>
        <strain evidence="2 3">MDA3139</strain>
    </source>
</reference>
<sequence>MLVAGCGSSADGNAQPSGGAPATSIAADVPQGFDPCNDIPSSVLDSLELEMKIPADNDADGTE</sequence>
<evidence type="ECO:0000313" key="3">
    <source>
        <dbReference type="Proteomes" id="UP000239874"/>
    </source>
</evidence>
<protein>
    <recommendedName>
        <fullName evidence="4">DUF3558 domain-containing protein</fullName>
    </recommendedName>
</protein>
<accession>A0A2S6AGB8</accession>
<comment type="caution">
    <text evidence="2">The sequence shown here is derived from an EMBL/GenBank/DDBJ whole genome shotgun (WGS) entry which is preliminary data.</text>
</comment>
<dbReference type="EMBL" id="PSZC01000035">
    <property type="protein sequence ID" value="PPJ33822.1"/>
    <property type="molecule type" value="Genomic_DNA"/>
</dbReference>
<evidence type="ECO:0000313" key="2">
    <source>
        <dbReference type="EMBL" id="PPJ33822.1"/>
    </source>
</evidence>
<feature type="region of interest" description="Disordered" evidence="1">
    <location>
        <begin position="1"/>
        <end position="41"/>
    </location>
</feature>
<dbReference type="Proteomes" id="UP000239874">
    <property type="component" value="Unassembled WGS sequence"/>
</dbReference>
<evidence type="ECO:0000256" key="1">
    <source>
        <dbReference type="SAM" id="MobiDB-lite"/>
    </source>
</evidence>